<evidence type="ECO:0000313" key="3">
    <source>
        <dbReference type="Proteomes" id="UP001165366"/>
    </source>
</evidence>
<name>A0ABS9KD30_9BACT</name>
<protein>
    <recommendedName>
        <fullName evidence="4">Glycosyltransferase RgtA/B/C/D-like domain-containing protein</fullName>
    </recommendedName>
</protein>
<feature type="transmembrane region" description="Helical" evidence="1">
    <location>
        <begin position="302"/>
        <end position="320"/>
    </location>
</feature>
<feature type="transmembrane region" description="Helical" evidence="1">
    <location>
        <begin position="150"/>
        <end position="170"/>
    </location>
</feature>
<keyword evidence="1" id="KW-0472">Membrane</keyword>
<feature type="transmembrane region" description="Helical" evidence="1">
    <location>
        <begin position="112"/>
        <end position="138"/>
    </location>
</feature>
<accession>A0ABS9KD30</accession>
<dbReference type="Proteomes" id="UP001165366">
    <property type="component" value="Unassembled WGS sequence"/>
</dbReference>
<keyword evidence="1" id="KW-1133">Transmembrane helix</keyword>
<proteinExistence type="predicted"/>
<dbReference type="RefSeq" id="WP_237853648.1">
    <property type="nucleotide sequence ID" value="NZ_JAKLWS010000009.1"/>
</dbReference>
<feature type="transmembrane region" description="Helical" evidence="1">
    <location>
        <begin position="60"/>
        <end position="77"/>
    </location>
</feature>
<evidence type="ECO:0000313" key="2">
    <source>
        <dbReference type="EMBL" id="MCG2588748.1"/>
    </source>
</evidence>
<feature type="transmembrane region" description="Helical" evidence="1">
    <location>
        <begin position="277"/>
        <end position="295"/>
    </location>
</feature>
<comment type="caution">
    <text evidence="2">The sequence shown here is derived from an EMBL/GenBank/DDBJ whole genome shotgun (WGS) entry which is preliminary data.</text>
</comment>
<evidence type="ECO:0008006" key="4">
    <source>
        <dbReference type="Google" id="ProtNLM"/>
    </source>
</evidence>
<reference evidence="2" key="1">
    <citation type="submission" date="2022-01" db="EMBL/GenBank/DDBJ databases">
        <authorList>
            <person name="Wang Y."/>
        </authorList>
    </citation>
    <scope>NUCLEOTIDE SEQUENCE</scope>
    <source>
        <strain evidence="2">WB101</strain>
    </source>
</reference>
<keyword evidence="1" id="KW-0812">Transmembrane</keyword>
<gene>
    <name evidence="2" type="ORF">L6773_09235</name>
</gene>
<evidence type="ECO:0000256" key="1">
    <source>
        <dbReference type="SAM" id="Phobius"/>
    </source>
</evidence>
<organism evidence="2 3">
    <name type="scientific">Rhodohalobacter sulfatireducens</name>
    <dbReference type="NCBI Taxonomy" id="2911366"/>
    <lineage>
        <taxon>Bacteria</taxon>
        <taxon>Pseudomonadati</taxon>
        <taxon>Balneolota</taxon>
        <taxon>Balneolia</taxon>
        <taxon>Balneolales</taxon>
        <taxon>Balneolaceae</taxon>
        <taxon>Rhodohalobacter</taxon>
    </lineage>
</organism>
<reference evidence="2" key="2">
    <citation type="submission" date="2024-05" db="EMBL/GenBank/DDBJ databases">
        <title>Rhodohalobacter halophilus gen. nov., sp. nov., a moderately halophilic member of the family Balneolaceae.</title>
        <authorList>
            <person name="Xia J."/>
        </authorList>
    </citation>
    <scope>NUCLEOTIDE SEQUENCE</scope>
    <source>
        <strain evidence="2">WB101</strain>
    </source>
</reference>
<dbReference type="EMBL" id="JAKLWS010000009">
    <property type="protein sequence ID" value="MCG2588748.1"/>
    <property type="molecule type" value="Genomic_DNA"/>
</dbReference>
<keyword evidence="3" id="KW-1185">Reference proteome</keyword>
<feature type="transmembrane region" description="Helical" evidence="1">
    <location>
        <begin position="33"/>
        <end position="53"/>
    </location>
</feature>
<sequence>MADAILNGEPYSRFPNGLPLLIAGLKIFLPTSWIPASIIWTNILASTAAVGLTIGISKKITGNTFLACLAGLILAIYPNQLNYVRQILTEAPATFFLVFHVYLFFHRRYFSSAAILFIAVLFRSSLLPLIPLMLIFAFAFERSGNPKIPILKFIGGLVSITLIYMLFVIFEIVKPSANLSANLLISISSYGGNIDYTLSGFTNAELDSALNTYFTFAVEHPWEYIKQRILSFNELWGWPSTGEPQRSFAKKLLIALRIPFFIGAVVAFCQNLKKPEIWVLFSPVLIITAIHTMFFSTTRFSYVAEPFIIILTLILLESIYKKWFNKAKYLSV</sequence>
<feature type="transmembrane region" description="Helical" evidence="1">
    <location>
        <begin position="83"/>
        <end position="105"/>
    </location>
</feature>